<dbReference type="Gene3D" id="3.10.580.10">
    <property type="entry name" value="CBS-domain"/>
    <property type="match status" value="1"/>
</dbReference>
<dbReference type="InterPro" id="IPR029787">
    <property type="entry name" value="Nucleotide_cyclase"/>
</dbReference>
<accession>A0A510X5P4</accession>
<dbReference type="Proteomes" id="UP000321275">
    <property type="component" value="Unassembled WGS sequence"/>
</dbReference>
<feature type="domain" description="EAL" evidence="3">
    <location>
        <begin position="1"/>
        <end position="254"/>
    </location>
</feature>
<dbReference type="InterPro" id="IPR043128">
    <property type="entry name" value="Rev_trsase/Diguanyl_cyclase"/>
</dbReference>
<dbReference type="PROSITE" id="PS51371">
    <property type="entry name" value="CBS"/>
    <property type="match status" value="1"/>
</dbReference>
<gene>
    <name evidence="6" type="ORF">HPA02_10370</name>
</gene>
<dbReference type="OrthoDB" id="1673646at2"/>
<dbReference type="NCBIfam" id="TIGR00254">
    <property type="entry name" value="GGDEF"/>
    <property type="match status" value="1"/>
</dbReference>
<dbReference type="SUPFAM" id="SSF55073">
    <property type="entry name" value="Nucleotide cyclase"/>
    <property type="match status" value="1"/>
</dbReference>
<dbReference type="InterPro" id="IPR000160">
    <property type="entry name" value="GGDEF_dom"/>
</dbReference>
<evidence type="ECO:0000313" key="7">
    <source>
        <dbReference type="Proteomes" id="UP000321275"/>
    </source>
</evidence>
<dbReference type="CDD" id="cd01948">
    <property type="entry name" value="EAL"/>
    <property type="match status" value="1"/>
</dbReference>
<keyword evidence="1" id="KW-0129">CBS domain</keyword>
<feature type="domain" description="GGDEF" evidence="4">
    <location>
        <begin position="425"/>
        <end position="576"/>
    </location>
</feature>
<feature type="region of interest" description="Disordered" evidence="2">
    <location>
        <begin position="564"/>
        <end position="586"/>
    </location>
</feature>
<dbReference type="PROSITE" id="PS50887">
    <property type="entry name" value="GGDEF"/>
    <property type="match status" value="1"/>
</dbReference>
<dbReference type="Gene3D" id="3.20.20.450">
    <property type="entry name" value="EAL domain"/>
    <property type="match status" value="1"/>
</dbReference>
<protein>
    <submittedName>
        <fullName evidence="6">GGDEF domain-containing protein</fullName>
    </submittedName>
</protein>
<dbReference type="Pfam" id="PF00571">
    <property type="entry name" value="CBS"/>
    <property type="match status" value="1"/>
</dbReference>
<dbReference type="PANTHER" id="PTHR33121">
    <property type="entry name" value="CYCLIC DI-GMP PHOSPHODIESTERASE PDEF"/>
    <property type="match status" value="1"/>
</dbReference>
<feature type="domain" description="CBS" evidence="5">
    <location>
        <begin position="269"/>
        <end position="327"/>
    </location>
</feature>
<evidence type="ECO:0000313" key="6">
    <source>
        <dbReference type="EMBL" id="GEK46754.1"/>
    </source>
</evidence>
<dbReference type="EMBL" id="BJUK01000008">
    <property type="protein sequence ID" value="GEK46754.1"/>
    <property type="molecule type" value="Genomic_DNA"/>
</dbReference>
<dbReference type="RefSeq" id="WP_146802028.1">
    <property type="nucleotide sequence ID" value="NZ_BJUK01000008.1"/>
</dbReference>
<dbReference type="InterPro" id="IPR001633">
    <property type="entry name" value="EAL_dom"/>
</dbReference>
<evidence type="ECO:0000256" key="2">
    <source>
        <dbReference type="SAM" id="MobiDB-lite"/>
    </source>
</evidence>
<evidence type="ECO:0000256" key="1">
    <source>
        <dbReference type="PROSITE-ProRule" id="PRU00703"/>
    </source>
</evidence>
<dbReference type="GO" id="GO:0071111">
    <property type="term" value="F:cyclic-guanylate-specific phosphodiesterase activity"/>
    <property type="evidence" value="ECO:0007669"/>
    <property type="project" value="InterPro"/>
</dbReference>
<proteinExistence type="predicted"/>
<dbReference type="SMART" id="SM00052">
    <property type="entry name" value="EAL"/>
    <property type="match status" value="1"/>
</dbReference>
<dbReference type="InterPro" id="IPR035919">
    <property type="entry name" value="EAL_sf"/>
</dbReference>
<dbReference type="SMART" id="SM00267">
    <property type="entry name" value="GGDEF"/>
    <property type="match status" value="1"/>
</dbReference>
<evidence type="ECO:0000259" key="3">
    <source>
        <dbReference type="PROSITE" id="PS50883"/>
    </source>
</evidence>
<comment type="caution">
    <text evidence="6">The sequence shown here is derived from an EMBL/GenBank/DDBJ whole genome shotgun (WGS) entry which is preliminary data.</text>
</comment>
<dbReference type="PANTHER" id="PTHR33121:SF76">
    <property type="entry name" value="SIGNALING PROTEIN"/>
    <property type="match status" value="1"/>
</dbReference>
<dbReference type="InterPro" id="IPR046342">
    <property type="entry name" value="CBS_dom_sf"/>
</dbReference>
<dbReference type="Pfam" id="PF00990">
    <property type="entry name" value="GGDEF"/>
    <property type="match status" value="1"/>
</dbReference>
<sequence length="586" mass="65194">MTSSERHLLEAIIAGEQLTPYFQPIVDMGRRRIHGYEALIRGPEQSPLHSPQRLFEVAMQAGRLVELDLLCRRLAIERFVALGLEGKLFLNVMPSTLLERDFREGLTLAYLEAAGLAPERVVIELTEHLPIADYQAMRQAMDHYREMGFRVALDDLGAGHSSLRHWAELRPDMVKLDRHFVAGIDASADKREFLRSLLDVARSLGCQLIAEGVETAEEQRCLWELDRGLVLLQGYYFARPCAEPPRRVSPLLPSHGLPARSPRRRASAIVEHIAPVAPSLPVLTLAERFRAQPALRCVPVVEEGRPVAVVRRHEFLTLFTNPYSHALHSRSKVGEIADRQWLGVTQETPLESLSQRITDVRGLQQEDFVIVDGEGRYRGMGNIIDLLREITAIQVRQARNANPLTGLPGNILIQETLTERLSQGQALVAVFADLDNFKAYNDGYGYAEGDRMILALSRLLLARLSDADDFLGHVGGDDFMLLLGGDDWRATCEAILADFAALVPDFYRPEHRAAGGLVCENRRGESVFHPLVSLSLAARPVAAGEALAPPQLAAELSELKAQAKRRPGNSLFVDRRHHPRPTGSLA</sequence>
<reference evidence="6 7" key="1">
    <citation type="submission" date="2019-07" db="EMBL/GenBank/DDBJ databases">
        <title>Whole genome shotgun sequence of Halomonas pacifica NBRC 102220.</title>
        <authorList>
            <person name="Hosoyama A."/>
            <person name="Uohara A."/>
            <person name="Ohji S."/>
            <person name="Ichikawa N."/>
        </authorList>
    </citation>
    <scope>NUCLEOTIDE SEQUENCE [LARGE SCALE GENOMIC DNA]</scope>
    <source>
        <strain evidence="6 7">NBRC 102220</strain>
    </source>
</reference>
<dbReference type="SUPFAM" id="SSF141868">
    <property type="entry name" value="EAL domain-like"/>
    <property type="match status" value="1"/>
</dbReference>
<dbReference type="Gene3D" id="3.30.70.270">
    <property type="match status" value="1"/>
</dbReference>
<keyword evidence="7" id="KW-1185">Reference proteome</keyword>
<dbReference type="Pfam" id="PF00563">
    <property type="entry name" value="EAL"/>
    <property type="match status" value="1"/>
</dbReference>
<dbReference type="SUPFAM" id="SSF54631">
    <property type="entry name" value="CBS-domain pair"/>
    <property type="match status" value="1"/>
</dbReference>
<dbReference type="AlphaFoldDB" id="A0A510X5P4"/>
<dbReference type="PROSITE" id="PS50883">
    <property type="entry name" value="EAL"/>
    <property type="match status" value="1"/>
</dbReference>
<dbReference type="InterPro" id="IPR050706">
    <property type="entry name" value="Cyclic-di-GMP_PDE-like"/>
</dbReference>
<name>A0A510X5P4_9GAMM</name>
<evidence type="ECO:0000259" key="4">
    <source>
        <dbReference type="PROSITE" id="PS50887"/>
    </source>
</evidence>
<dbReference type="InterPro" id="IPR000644">
    <property type="entry name" value="CBS_dom"/>
</dbReference>
<organism evidence="6 7">
    <name type="scientific">Bisbaumannia pacifica</name>
    <dbReference type="NCBI Taxonomy" id="77098"/>
    <lineage>
        <taxon>Bacteria</taxon>
        <taxon>Pseudomonadati</taxon>
        <taxon>Pseudomonadota</taxon>
        <taxon>Gammaproteobacteria</taxon>
        <taxon>Oceanospirillales</taxon>
        <taxon>Halomonadaceae</taxon>
        <taxon>Bisbaumannia</taxon>
    </lineage>
</organism>
<evidence type="ECO:0000259" key="5">
    <source>
        <dbReference type="PROSITE" id="PS51371"/>
    </source>
</evidence>